<sequence>MPFLRFISKLAMLVLLFPLRVFPVQKNRVLLLNNILNFNAKYACSPKYLAEYILEHYPQSFEVVFPLGKEIDGSSLISRGITVVRLGTLKYYYYVLTSKFFITTSGAISYIPFRKSQVVINTWHGGGAYKKMGIDTSDSFFYRQDCKITASKTSYFLSSNKYFSDIVERSLLIDRNKILEIGLPRNDIFFTDYSDISSRIKIKYGIDPNAKIVMYAPTYRTPGENTFLTHQLGPYEIDSKSVIQALTTRFGGDWVFVLRLHPSIADQLQDIPENVIDMSGHDDIQELMCTADVLINDYSSTMWDFVQTRKPCFIFASDLKDYETNRGLYTKPSSWPFPLSTTNEELAQNILRFDEDKYAQDVAYYFKWMQNFEDGHACEKVCKLMLDRMMKEEQK</sequence>
<accession>A0A926D6Q7</accession>
<dbReference type="InterPro" id="IPR043149">
    <property type="entry name" value="TagF_N"/>
</dbReference>
<evidence type="ECO:0000313" key="8">
    <source>
        <dbReference type="Proteomes" id="UP000623172"/>
    </source>
</evidence>
<keyword evidence="8" id="KW-1185">Reference proteome</keyword>
<dbReference type="Gene3D" id="3.40.50.12580">
    <property type="match status" value="1"/>
</dbReference>
<dbReference type="Gene3D" id="3.40.50.11820">
    <property type="match status" value="1"/>
</dbReference>
<protein>
    <submittedName>
        <fullName evidence="7">CDP-glycerol glycerophosphotransferase family protein</fullName>
    </submittedName>
</protein>
<dbReference type="EMBL" id="JACRSR010000007">
    <property type="protein sequence ID" value="MBC8532362.1"/>
    <property type="molecule type" value="Genomic_DNA"/>
</dbReference>
<proteinExistence type="inferred from homology"/>
<keyword evidence="3" id="KW-1003">Cell membrane</keyword>
<evidence type="ECO:0000256" key="4">
    <source>
        <dbReference type="ARBA" id="ARBA00022679"/>
    </source>
</evidence>
<name>A0A926D6Q7_9FIRM</name>
<evidence type="ECO:0000256" key="2">
    <source>
        <dbReference type="ARBA" id="ARBA00010488"/>
    </source>
</evidence>
<keyword evidence="6" id="KW-0472">Membrane</keyword>
<dbReference type="PANTHER" id="PTHR37316">
    <property type="entry name" value="TEICHOIC ACID GLYCEROL-PHOSPHATE PRIMASE"/>
    <property type="match status" value="1"/>
</dbReference>
<dbReference type="AlphaFoldDB" id="A0A926D6Q7"/>
<keyword evidence="5" id="KW-0777">Teichoic acid biosynthesis</keyword>
<comment type="similarity">
    <text evidence="2">Belongs to the CDP-glycerol glycerophosphotransferase family.</text>
</comment>
<dbReference type="SUPFAM" id="SSF53756">
    <property type="entry name" value="UDP-Glycosyltransferase/glycogen phosphorylase"/>
    <property type="match status" value="1"/>
</dbReference>
<evidence type="ECO:0000256" key="6">
    <source>
        <dbReference type="ARBA" id="ARBA00023136"/>
    </source>
</evidence>
<keyword evidence="4" id="KW-0808">Transferase</keyword>
<comment type="caution">
    <text evidence="7">The sequence shown here is derived from an EMBL/GenBank/DDBJ whole genome shotgun (WGS) entry which is preliminary data.</text>
</comment>
<organism evidence="7 8">
    <name type="scientific">Gehongia tenuis</name>
    <dbReference type="NCBI Taxonomy" id="2763655"/>
    <lineage>
        <taxon>Bacteria</taxon>
        <taxon>Bacillati</taxon>
        <taxon>Bacillota</taxon>
        <taxon>Clostridia</taxon>
        <taxon>Christensenellales</taxon>
        <taxon>Christensenellaceae</taxon>
        <taxon>Gehongia</taxon>
    </lineage>
</organism>
<dbReference type="InterPro" id="IPR043148">
    <property type="entry name" value="TagF_C"/>
</dbReference>
<dbReference type="Proteomes" id="UP000623172">
    <property type="component" value="Unassembled WGS sequence"/>
</dbReference>
<reference evidence="7" key="1">
    <citation type="submission" date="2020-08" db="EMBL/GenBank/DDBJ databases">
        <title>Genome public.</title>
        <authorList>
            <person name="Liu C."/>
            <person name="Sun Q."/>
        </authorList>
    </citation>
    <scope>NUCLEOTIDE SEQUENCE</scope>
    <source>
        <strain evidence="7">NSJ-53</strain>
    </source>
</reference>
<evidence type="ECO:0000256" key="1">
    <source>
        <dbReference type="ARBA" id="ARBA00004202"/>
    </source>
</evidence>
<gene>
    <name evidence="7" type="ORF">H8696_10980</name>
</gene>
<dbReference type="GO" id="GO:0047355">
    <property type="term" value="F:CDP-glycerol glycerophosphotransferase activity"/>
    <property type="evidence" value="ECO:0007669"/>
    <property type="project" value="InterPro"/>
</dbReference>
<dbReference type="GO" id="GO:0005886">
    <property type="term" value="C:plasma membrane"/>
    <property type="evidence" value="ECO:0007669"/>
    <property type="project" value="UniProtKB-SubCell"/>
</dbReference>
<evidence type="ECO:0000256" key="5">
    <source>
        <dbReference type="ARBA" id="ARBA00022944"/>
    </source>
</evidence>
<dbReference type="GO" id="GO:0019350">
    <property type="term" value="P:teichoic acid biosynthetic process"/>
    <property type="evidence" value="ECO:0007669"/>
    <property type="project" value="UniProtKB-KW"/>
</dbReference>
<evidence type="ECO:0000256" key="3">
    <source>
        <dbReference type="ARBA" id="ARBA00022475"/>
    </source>
</evidence>
<dbReference type="Pfam" id="PF04464">
    <property type="entry name" value="Glyphos_transf"/>
    <property type="match status" value="1"/>
</dbReference>
<dbReference type="PANTHER" id="PTHR37316:SF3">
    <property type="entry name" value="TEICHOIC ACID GLYCEROL-PHOSPHATE TRANSFERASE"/>
    <property type="match status" value="1"/>
</dbReference>
<evidence type="ECO:0000313" key="7">
    <source>
        <dbReference type="EMBL" id="MBC8532362.1"/>
    </source>
</evidence>
<dbReference type="InterPro" id="IPR007554">
    <property type="entry name" value="Glycerophosphate_synth"/>
</dbReference>
<dbReference type="InterPro" id="IPR051612">
    <property type="entry name" value="Teichoic_Acid_Biosynth"/>
</dbReference>
<comment type="subcellular location">
    <subcellularLocation>
        <location evidence="1">Cell membrane</location>
        <topology evidence="1">Peripheral membrane protein</topology>
    </subcellularLocation>
</comment>